<reference evidence="1 2" key="1">
    <citation type="journal article" date="2019" name="Int. J. Syst. Evol. Microbiol.">
        <title>The Global Catalogue of Microorganisms (GCM) 10K type strain sequencing project: providing services to taxonomists for standard genome sequencing and annotation.</title>
        <authorList>
            <consortium name="The Broad Institute Genomics Platform"/>
            <consortium name="The Broad Institute Genome Sequencing Center for Infectious Disease"/>
            <person name="Wu L."/>
            <person name="Ma J."/>
        </authorList>
    </citation>
    <scope>NUCLEOTIDE SEQUENCE [LARGE SCALE GENOMIC DNA]</scope>
    <source>
        <strain evidence="1 2">JCM 3325</strain>
    </source>
</reference>
<gene>
    <name evidence="1" type="ORF">GCM10010191_01410</name>
</gene>
<proteinExistence type="predicted"/>
<evidence type="ECO:0000313" key="1">
    <source>
        <dbReference type="EMBL" id="GAA2398408.1"/>
    </source>
</evidence>
<name>A0ABN3IAL3_9ACTN</name>
<organism evidence="1 2">
    <name type="scientific">Actinomadura vinacea</name>
    <dbReference type="NCBI Taxonomy" id="115336"/>
    <lineage>
        <taxon>Bacteria</taxon>
        <taxon>Bacillati</taxon>
        <taxon>Actinomycetota</taxon>
        <taxon>Actinomycetes</taxon>
        <taxon>Streptosporangiales</taxon>
        <taxon>Thermomonosporaceae</taxon>
        <taxon>Actinomadura</taxon>
    </lineage>
</organism>
<comment type="caution">
    <text evidence="1">The sequence shown here is derived from an EMBL/GenBank/DDBJ whole genome shotgun (WGS) entry which is preliminary data.</text>
</comment>
<sequence length="163" mass="17586">MLVGVEWNSWQADRIAIVFQAVLVIGRNEVAQHMFRARAGDDRDISDHTACEDDLETVIAIGVVGSADAARTIVLDAEKHEGGARDAGLIDTRVHLHPVADAFASPRAELVHGADGGRYEPEQCGDDGNDVLGIVEPVHVPTPPQTLRDSANSLSCWLPFSRE</sequence>
<accession>A0ABN3IAL3</accession>
<dbReference type="EMBL" id="BAAARW010000001">
    <property type="protein sequence ID" value="GAA2398408.1"/>
    <property type="molecule type" value="Genomic_DNA"/>
</dbReference>
<evidence type="ECO:0000313" key="2">
    <source>
        <dbReference type="Proteomes" id="UP001501231"/>
    </source>
</evidence>
<protein>
    <submittedName>
        <fullName evidence="1">Uncharacterized protein</fullName>
    </submittedName>
</protein>
<dbReference type="Proteomes" id="UP001501231">
    <property type="component" value="Unassembled WGS sequence"/>
</dbReference>
<keyword evidence="2" id="KW-1185">Reference proteome</keyword>